<organism evidence="1 2">
    <name type="scientific">Maledivibacter halophilus</name>
    <dbReference type="NCBI Taxonomy" id="36842"/>
    <lineage>
        <taxon>Bacteria</taxon>
        <taxon>Bacillati</taxon>
        <taxon>Bacillota</taxon>
        <taxon>Clostridia</taxon>
        <taxon>Peptostreptococcales</taxon>
        <taxon>Caminicellaceae</taxon>
        <taxon>Maledivibacter</taxon>
    </lineage>
</organism>
<dbReference type="PANTHER" id="PTHR37166">
    <property type="entry name" value="PROTEIN FLAG"/>
    <property type="match status" value="1"/>
</dbReference>
<keyword evidence="1" id="KW-0969">Cilium</keyword>
<dbReference type="AlphaFoldDB" id="A0A1T5JWK4"/>
<sequence length="131" mass="15037">MRIDASISTSSATNLQINNSNAVENKTLEIPYELSKEKSKEISEEGSYGWEQGQSKFSESLFDKSIEQANKELEASNRKIERYVHKITKAIMFKIIDTDTKEVIKEFPPEKIQDMIAKMWELAGLFVDERA</sequence>
<dbReference type="SUPFAM" id="SSF160214">
    <property type="entry name" value="FlaG-like"/>
    <property type="match status" value="1"/>
</dbReference>
<protein>
    <submittedName>
        <fullName evidence="1">Flagellar protein FlaG</fullName>
    </submittedName>
</protein>
<accession>A0A1T5JWK4</accession>
<name>A0A1T5JWK4_9FIRM</name>
<dbReference type="RefSeq" id="WP_079490410.1">
    <property type="nucleotide sequence ID" value="NZ_FUZT01000003.1"/>
</dbReference>
<dbReference type="EMBL" id="FUZT01000003">
    <property type="protein sequence ID" value="SKC55781.1"/>
    <property type="molecule type" value="Genomic_DNA"/>
</dbReference>
<reference evidence="1 2" key="1">
    <citation type="submission" date="2017-02" db="EMBL/GenBank/DDBJ databases">
        <authorList>
            <person name="Peterson S.W."/>
        </authorList>
    </citation>
    <scope>NUCLEOTIDE SEQUENCE [LARGE SCALE GENOMIC DNA]</scope>
    <source>
        <strain evidence="1 2">M1</strain>
    </source>
</reference>
<keyword evidence="1" id="KW-0966">Cell projection</keyword>
<dbReference type="InterPro" id="IPR035924">
    <property type="entry name" value="FlaG-like_sf"/>
</dbReference>
<dbReference type="OrthoDB" id="9799867at2"/>
<gene>
    <name evidence="1" type="ORF">SAMN02194393_01404</name>
</gene>
<evidence type="ECO:0000313" key="2">
    <source>
        <dbReference type="Proteomes" id="UP000190285"/>
    </source>
</evidence>
<keyword evidence="2" id="KW-1185">Reference proteome</keyword>
<dbReference type="Pfam" id="PF03646">
    <property type="entry name" value="FlaG"/>
    <property type="match status" value="1"/>
</dbReference>
<dbReference type="Gene3D" id="3.30.160.170">
    <property type="entry name" value="FlaG-like"/>
    <property type="match status" value="1"/>
</dbReference>
<dbReference type="STRING" id="36842.SAMN02194393_01404"/>
<dbReference type="PANTHER" id="PTHR37166:SF1">
    <property type="entry name" value="PROTEIN FLAG"/>
    <property type="match status" value="1"/>
</dbReference>
<dbReference type="Proteomes" id="UP000190285">
    <property type="component" value="Unassembled WGS sequence"/>
</dbReference>
<proteinExistence type="predicted"/>
<dbReference type="InterPro" id="IPR005186">
    <property type="entry name" value="FlaG"/>
</dbReference>
<keyword evidence="1" id="KW-0282">Flagellum</keyword>
<evidence type="ECO:0000313" key="1">
    <source>
        <dbReference type="EMBL" id="SKC55781.1"/>
    </source>
</evidence>